<dbReference type="EMBL" id="PDNB01000014">
    <property type="protein sequence ID" value="PGH16877.1"/>
    <property type="molecule type" value="Genomic_DNA"/>
</dbReference>
<dbReference type="OrthoDB" id="5215637at2759"/>
<feature type="transmembrane region" description="Helical" evidence="2">
    <location>
        <begin position="205"/>
        <end position="227"/>
    </location>
</feature>
<sequence>MARSTAVLSLSLTLLSLWATGVRGQHRMCYALDGTPYPFDVPCTNDEVTICCNPGDICMSNGLCYLQGSHGMVLSRGSCTDRNWGPLCNAPCSKYARNIGFPIVNMGFNKDNSDYCCGQTDIVNGKIGCLNGDKPFKIRRGTAIPGIAGLASNATSAPQPSPTPSDTANPSIPSTAASPTDPASSSPTEVNMPSSSTCPASHETAIGAGVGIPLGVIALASLAWAIWERRGRQKALAEAGGAVGAAGANGSYVNRHEVEGNTKHPAELYGREEASELMGNSPPSK</sequence>
<comment type="caution">
    <text evidence="4">The sequence shown here is derived from an EMBL/GenBank/DDBJ whole genome shotgun (WGS) entry which is preliminary data.</text>
</comment>
<reference evidence="4 5" key="1">
    <citation type="submission" date="2017-10" db="EMBL/GenBank/DDBJ databases">
        <title>Comparative genomics in systemic dimorphic fungi from Ajellomycetaceae.</title>
        <authorList>
            <person name="Munoz J.F."/>
            <person name="Mcewen J.G."/>
            <person name="Clay O.K."/>
            <person name="Cuomo C.A."/>
        </authorList>
    </citation>
    <scope>NUCLEOTIDE SEQUENCE [LARGE SCALE GENOMIC DNA]</scope>
    <source>
        <strain evidence="4 5">UAMH5409</strain>
    </source>
</reference>
<evidence type="ECO:0000313" key="5">
    <source>
        <dbReference type="Proteomes" id="UP000223968"/>
    </source>
</evidence>
<evidence type="ECO:0008006" key="6">
    <source>
        <dbReference type="Google" id="ProtNLM"/>
    </source>
</evidence>
<protein>
    <recommendedName>
        <fullName evidence="6">Mid2 domain-containing protein</fullName>
    </recommendedName>
</protein>
<evidence type="ECO:0000313" key="4">
    <source>
        <dbReference type="EMBL" id="PGH16877.1"/>
    </source>
</evidence>
<keyword evidence="2" id="KW-0472">Membrane</keyword>
<keyword evidence="2" id="KW-1133">Transmembrane helix</keyword>
<accession>A0A2B7Y8D7</accession>
<feature type="signal peptide" evidence="3">
    <location>
        <begin position="1"/>
        <end position="24"/>
    </location>
</feature>
<dbReference type="Proteomes" id="UP000223968">
    <property type="component" value="Unassembled WGS sequence"/>
</dbReference>
<feature type="compositionally biased region" description="Polar residues" evidence="1">
    <location>
        <begin position="189"/>
        <end position="199"/>
    </location>
</feature>
<feature type="chain" id="PRO_5013242366" description="Mid2 domain-containing protein" evidence="3">
    <location>
        <begin position="25"/>
        <end position="285"/>
    </location>
</feature>
<feature type="compositionally biased region" description="Low complexity" evidence="1">
    <location>
        <begin position="151"/>
        <end position="188"/>
    </location>
</feature>
<feature type="compositionally biased region" description="Basic and acidic residues" evidence="1">
    <location>
        <begin position="255"/>
        <end position="274"/>
    </location>
</feature>
<feature type="region of interest" description="Disordered" evidence="1">
    <location>
        <begin position="150"/>
        <end position="200"/>
    </location>
</feature>
<proteinExistence type="predicted"/>
<dbReference type="STRING" id="1447875.A0A2B7Y8D7"/>
<keyword evidence="2" id="KW-0812">Transmembrane</keyword>
<gene>
    <name evidence="4" type="ORF">AJ79_01521</name>
</gene>
<evidence type="ECO:0000256" key="1">
    <source>
        <dbReference type="SAM" id="MobiDB-lite"/>
    </source>
</evidence>
<dbReference type="AlphaFoldDB" id="A0A2B7Y8D7"/>
<feature type="region of interest" description="Disordered" evidence="1">
    <location>
        <begin position="255"/>
        <end position="285"/>
    </location>
</feature>
<evidence type="ECO:0000256" key="2">
    <source>
        <dbReference type="SAM" id="Phobius"/>
    </source>
</evidence>
<evidence type="ECO:0000256" key="3">
    <source>
        <dbReference type="SAM" id="SignalP"/>
    </source>
</evidence>
<keyword evidence="5" id="KW-1185">Reference proteome</keyword>
<name>A0A2B7Y8D7_9EURO</name>
<keyword evidence="3" id="KW-0732">Signal</keyword>
<organism evidence="4 5">
    <name type="scientific">Helicocarpus griseus UAMH5409</name>
    <dbReference type="NCBI Taxonomy" id="1447875"/>
    <lineage>
        <taxon>Eukaryota</taxon>
        <taxon>Fungi</taxon>
        <taxon>Dikarya</taxon>
        <taxon>Ascomycota</taxon>
        <taxon>Pezizomycotina</taxon>
        <taxon>Eurotiomycetes</taxon>
        <taxon>Eurotiomycetidae</taxon>
        <taxon>Onygenales</taxon>
        <taxon>Ajellomycetaceae</taxon>
        <taxon>Helicocarpus</taxon>
    </lineage>
</organism>